<reference evidence="2" key="1">
    <citation type="submission" date="2016-10" db="EMBL/GenBank/DDBJ databases">
        <authorList>
            <person name="Varghese N."/>
            <person name="Submissions S."/>
        </authorList>
    </citation>
    <scope>NUCLEOTIDE SEQUENCE [LARGE SCALE GENOMIC DNA]</scope>
    <source>
        <strain evidence="2">ATCC 25963</strain>
    </source>
</reference>
<dbReference type="OrthoDB" id="5498880at2"/>
<gene>
    <name evidence="1" type="ORF">SAMN02745121_01203</name>
</gene>
<protein>
    <submittedName>
        <fullName evidence="1">Uncharacterized protein</fullName>
    </submittedName>
</protein>
<accession>A0A1I1UEY0</accession>
<dbReference type="RefSeq" id="WP_096329669.1">
    <property type="nucleotide sequence ID" value="NZ_FOMX01000003.1"/>
</dbReference>
<sequence>MSKPDDPALVRAAVLQRLKVHVRLAQQGLAPTPDQRRRLAASLPELVAFGDRRYAQCHAVLDWDHRLPSDAAVLRLYLSYTDREAGAIESALKARDREIDSGNLYPEFDVPDYADVDASESYVAVLRPGNHEVGDLRFFSDWRKGVHQSVAREAVAAVRASPSYERSMRERSHDNLGPPVVIGWTPPCLAQSKHWAIEVWLLVDFDGHVGRAHVFMVDSKSHLVTREYFTEVQIG</sequence>
<evidence type="ECO:0000313" key="1">
    <source>
        <dbReference type="EMBL" id="SFD69391.1"/>
    </source>
</evidence>
<dbReference type="Proteomes" id="UP000199400">
    <property type="component" value="Unassembled WGS sequence"/>
</dbReference>
<keyword evidence="2" id="KW-1185">Reference proteome</keyword>
<evidence type="ECO:0000313" key="2">
    <source>
        <dbReference type="Proteomes" id="UP000199400"/>
    </source>
</evidence>
<dbReference type="AlphaFoldDB" id="A0A1I1UEY0"/>
<proteinExistence type="predicted"/>
<dbReference type="STRING" id="54.SAMN02745121_01203"/>
<dbReference type="EMBL" id="FOMX01000003">
    <property type="protein sequence ID" value="SFD69391.1"/>
    <property type="molecule type" value="Genomic_DNA"/>
</dbReference>
<name>A0A1I1UEY0_9BACT</name>
<organism evidence="1 2">
    <name type="scientific">Nannocystis exedens</name>
    <dbReference type="NCBI Taxonomy" id="54"/>
    <lineage>
        <taxon>Bacteria</taxon>
        <taxon>Pseudomonadati</taxon>
        <taxon>Myxococcota</taxon>
        <taxon>Polyangia</taxon>
        <taxon>Nannocystales</taxon>
        <taxon>Nannocystaceae</taxon>
        <taxon>Nannocystis</taxon>
    </lineage>
</organism>